<dbReference type="Pfam" id="PF13411">
    <property type="entry name" value="MerR_1"/>
    <property type="match status" value="1"/>
</dbReference>
<dbReference type="InterPro" id="IPR047057">
    <property type="entry name" value="MerR_fam"/>
</dbReference>
<reference evidence="4 5" key="1">
    <citation type="submission" date="2022-04" db="EMBL/GenBank/DDBJ databases">
        <title>Paracoccus sp. YLB-12 draft genome sequence.</title>
        <authorList>
            <person name="Yu L."/>
        </authorList>
    </citation>
    <scope>NUCLEOTIDE SEQUENCE [LARGE SCALE GENOMIC DNA]</scope>
    <source>
        <strain evidence="4 5">YLB-12</strain>
    </source>
</reference>
<evidence type="ECO:0000313" key="4">
    <source>
        <dbReference type="EMBL" id="MCT4331686.1"/>
    </source>
</evidence>
<dbReference type="InterPro" id="IPR000551">
    <property type="entry name" value="MerR-type_HTH_dom"/>
</dbReference>
<organism evidence="4 5">
    <name type="scientific">Paracoccus maritimus</name>
    <dbReference type="NCBI Taxonomy" id="2933292"/>
    <lineage>
        <taxon>Bacteria</taxon>
        <taxon>Pseudomonadati</taxon>
        <taxon>Pseudomonadota</taxon>
        <taxon>Alphaproteobacteria</taxon>
        <taxon>Rhodobacterales</taxon>
        <taxon>Paracoccaceae</taxon>
        <taxon>Paracoccus</taxon>
    </lineage>
</organism>
<keyword evidence="1" id="KW-0238">DNA-binding</keyword>
<proteinExistence type="predicted"/>
<evidence type="ECO:0000313" key="5">
    <source>
        <dbReference type="Proteomes" id="UP001320702"/>
    </source>
</evidence>
<feature type="compositionally biased region" description="Basic residues" evidence="2">
    <location>
        <begin position="159"/>
        <end position="168"/>
    </location>
</feature>
<dbReference type="PANTHER" id="PTHR30204">
    <property type="entry name" value="REDOX-CYCLING DRUG-SENSING TRANSCRIPTIONAL ACTIVATOR SOXR"/>
    <property type="match status" value="1"/>
</dbReference>
<dbReference type="PROSITE" id="PS50937">
    <property type="entry name" value="HTH_MERR_2"/>
    <property type="match status" value="1"/>
</dbReference>
<name>A0ABT2K5L8_9RHOB</name>
<sequence length="230" mass="25350">MKKGADAFRSIGEVAKLIGVAPHVLRYWETQFPQLKPMKRPDGRRYYRPDDVRLVAGLCEVLRDDGMTIRGAKKMMSRDRGDAVRARGLARLGDRLEVAAMSLDSAAGRESDDSLQQMTAEDAGQAAPRANGPVIRTAAADHDDTVPEEETQDMAAHTPRSRHRRRAAHGVDQRALPLFPDLDGADRGSAWLARLAMLADALRDLPSAPTTPPMLPRRLADLRDLIASHY</sequence>
<evidence type="ECO:0000256" key="2">
    <source>
        <dbReference type="SAM" id="MobiDB-lite"/>
    </source>
</evidence>
<comment type="caution">
    <text evidence="4">The sequence shown here is derived from an EMBL/GenBank/DDBJ whole genome shotgun (WGS) entry which is preliminary data.</text>
</comment>
<dbReference type="PANTHER" id="PTHR30204:SF15">
    <property type="entry name" value="BLL5018 PROTEIN"/>
    <property type="match status" value="1"/>
</dbReference>
<evidence type="ECO:0000256" key="1">
    <source>
        <dbReference type="ARBA" id="ARBA00023125"/>
    </source>
</evidence>
<dbReference type="Gene3D" id="1.10.1660.10">
    <property type="match status" value="1"/>
</dbReference>
<evidence type="ECO:0000259" key="3">
    <source>
        <dbReference type="PROSITE" id="PS50937"/>
    </source>
</evidence>
<keyword evidence="5" id="KW-1185">Reference proteome</keyword>
<dbReference type="InterPro" id="IPR009061">
    <property type="entry name" value="DNA-bd_dom_put_sf"/>
</dbReference>
<feature type="domain" description="HTH merR-type" evidence="3">
    <location>
        <begin position="10"/>
        <end position="78"/>
    </location>
</feature>
<dbReference type="RefSeq" id="WP_260275562.1">
    <property type="nucleotide sequence ID" value="NZ_JANAVZ010000001.1"/>
</dbReference>
<dbReference type="Proteomes" id="UP001320702">
    <property type="component" value="Unassembled WGS sequence"/>
</dbReference>
<dbReference type="SMART" id="SM00422">
    <property type="entry name" value="HTH_MERR"/>
    <property type="match status" value="1"/>
</dbReference>
<dbReference type="CDD" id="cd04765">
    <property type="entry name" value="HTH_MlrA-like_sg2"/>
    <property type="match status" value="1"/>
</dbReference>
<gene>
    <name evidence="4" type="ORF">MU516_02250</name>
</gene>
<protein>
    <submittedName>
        <fullName evidence="4">MerR family transcriptional regulator</fullName>
    </submittedName>
</protein>
<accession>A0ABT2K5L8</accession>
<dbReference type="SUPFAM" id="SSF46955">
    <property type="entry name" value="Putative DNA-binding domain"/>
    <property type="match status" value="1"/>
</dbReference>
<feature type="region of interest" description="Disordered" evidence="2">
    <location>
        <begin position="105"/>
        <end position="169"/>
    </location>
</feature>
<dbReference type="EMBL" id="JANAVZ010000001">
    <property type="protein sequence ID" value="MCT4331686.1"/>
    <property type="molecule type" value="Genomic_DNA"/>
</dbReference>